<organism evidence="1 2">
    <name type="scientific">Camellia lanceoleosa</name>
    <dbReference type="NCBI Taxonomy" id="1840588"/>
    <lineage>
        <taxon>Eukaryota</taxon>
        <taxon>Viridiplantae</taxon>
        <taxon>Streptophyta</taxon>
        <taxon>Embryophyta</taxon>
        <taxon>Tracheophyta</taxon>
        <taxon>Spermatophyta</taxon>
        <taxon>Magnoliopsida</taxon>
        <taxon>eudicotyledons</taxon>
        <taxon>Gunneridae</taxon>
        <taxon>Pentapetalae</taxon>
        <taxon>asterids</taxon>
        <taxon>Ericales</taxon>
        <taxon>Theaceae</taxon>
        <taxon>Camellia</taxon>
    </lineage>
</organism>
<name>A0ACC0J3C2_9ERIC</name>
<keyword evidence="2" id="KW-1185">Reference proteome</keyword>
<accession>A0ACC0J3C2</accession>
<comment type="caution">
    <text evidence="1">The sequence shown here is derived from an EMBL/GenBank/DDBJ whole genome shotgun (WGS) entry which is preliminary data.</text>
</comment>
<gene>
    <name evidence="1" type="ORF">LOK49_LG01G01395</name>
</gene>
<reference evidence="1 2" key="1">
    <citation type="journal article" date="2022" name="Plant J.">
        <title>Chromosome-level genome of Camellia lanceoleosa provides a valuable resource for understanding genome evolution and self-incompatibility.</title>
        <authorList>
            <person name="Gong W."/>
            <person name="Xiao S."/>
            <person name="Wang L."/>
            <person name="Liao Z."/>
            <person name="Chang Y."/>
            <person name="Mo W."/>
            <person name="Hu G."/>
            <person name="Li W."/>
            <person name="Zhao G."/>
            <person name="Zhu H."/>
            <person name="Hu X."/>
            <person name="Ji K."/>
            <person name="Xiang X."/>
            <person name="Song Q."/>
            <person name="Yuan D."/>
            <person name="Jin S."/>
            <person name="Zhang L."/>
        </authorList>
    </citation>
    <scope>NUCLEOTIDE SEQUENCE [LARGE SCALE GENOMIC DNA]</scope>
    <source>
        <strain evidence="1">SQ_2022a</strain>
    </source>
</reference>
<sequence length="339" mass="37484">MEATDSTRKPLTFIPVVRNPDGSITRVLHFPTSPPVPDPNSSTTPVLSKDLSLNPLHSTWVRLFLPREALDHSSSSSSSSSSKLPLVVYFHGGGFITCSAATSAFHEFCEKMAIRVRAVIVSVEHRLAPEHRLPAAYDDAMDALHWIKSSPEEWLVNFADYSRCFLMGTSSGGNIAYHAGLRAAAVVDDLKPLKIKGLILHDCYFGGTKRTESELRLVDDPSLPLYYNDFQWELSLPIGADRDHEYSNPTLDGGSPSWDLFRSLGWRVMITGNDGDPLIGRQVELADGLANKGVEVVTHFCQVGRPGQHTLELKDPTTAETFFVIMRNFVYSPVTVSRL</sequence>
<dbReference type="Proteomes" id="UP001060215">
    <property type="component" value="Chromosome 1"/>
</dbReference>
<protein>
    <submittedName>
        <fullName evidence="1">Carboxylesterase 1</fullName>
    </submittedName>
</protein>
<dbReference type="EMBL" id="CM045758">
    <property type="protein sequence ID" value="KAI8032026.1"/>
    <property type="molecule type" value="Genomic_DNA"/>
</dbReference>
<proteinExistence type="predicted"/>
<evidence type="ECO:0000313" key="1">
    <source>
        <dbReference type="EMBL" id="KAI8032026.1"/>
    </source>
</evidence>
<evidence type="ECO:0000313" key="2">
    <source>
        <dbReference type="Proteomes" id="UP001060215"/>
    </source>
</evidence>